<dbReference type="Pfam" id="PF01557">
    <property type="entry name" value="FAA_hydrolase"/>
    <property type="match status" value="1"/>
</dbReference>
<keyword evidence="2" id="KW-0479">Metal-binding</keyword>
<dbReference type="STRING" id="1423813.FC26_GL000056"/>
<dbReference type="OrthoDB" id="9805307at2"/>
<dbReference type="PANTHER" id="PTHR42796">
    <property type="entry name" value="FUMARYLACETOACETATE HYDROLASE DOMAIN-CONTAINING PROTEIN 2A-RELATED"/>
    <property type="match status" value="1"/>
</dbReference>
<dbReference type="GO" id="GO:0044281">
    <property type="term" value="P:small molecule metabolic process"/>
    <property type="evidence" value="ECO:0007669"/>
    <property type="project" value="UniProtKB-ARBA"/>
</dbReference>
<evidence type="ECO:0000313" key="5">
    <source>
        <dbReference type="Proteomes" id="UP000051733"/>
    </source>
</evidence>
<dbReference type="Gene3D" id="3.90.850.10">
    <property type="entry name" value="Fumarylacetoacetase-like, C-terminal domain"/>
    <property type="match status" value="1"/>
</dbReference>
<organism evidence="4 5">
    <name type="scientific">Paucilactobacillus vaccinostercus DSM 20634</name>
    <dbReference type="NCBI Taxonomy" id="1423813"/>
    <lineage>
        <taxon>Bacteria</taxon>
        <taxon>Bacillati</taxon>
        <taxon>Bacillota</taxon>
        <taxon>Bacilli</taxon>
        <taxon>Lactobacillales</taxon>
        <taxon>Lactobacillaceae</taxon>
        <taxon>Paucilactobacillus</taxon>
    </lineage>
</organism>
<dbReference type="GO" id="GO:0016853">
    <property type="term" value="F:isomerase activity"/>
    <property type="evidence" value="ECO:0007669"/>
    <property type="project" value="UniProtKB-KW"/>
</dbReference>
<dbReference type="InterPro" id="IPR051121">
    <property type="entry name" value="FAH"/>
</dbReference>
<comment type="caution">
    <text evidence="4">The sequence shown here is derived from an EMBL/GenBank/DDBJ whole genome shotgun (WGS) entry which is preliminary data.</text>
</comment>
<dbReference type="InterPro" id="IPR036663">
    <property type="entry name" value="Fumarylacetoacetase_C_sf"/>
</dbReference>
<dbReference type="GO" id="GO:0046872">
    <property type="term" value="F:metal ion binding"/>
    <property type="evidence" value="ECO:0007669"/>
    <property type="project" value="UniProtKB-KW"/>
</dbReference>
<keyword evidence="4" id="KW-0413">Isomerase</keyword>
<dbReference type="RefSeq" id="WP_057777667.1">
    <property type="nucleotide sequence ID" value="NZ_AYYY01000007.1"/>
</dbReference>
<evidence type="ECO:0000259" key="3">
    <source>
        <dbReference type="Pfam" id="PF01557"/>
    </source>
</evidence>
<evidence type="ECO:0000256" key="2">
    <source>
        <dbReference type="ARBA" id="ARBA00022723"/>
    </source>
</evidence>
<dbReference type="SUPFAM" id="SSF56529">
    <property type="entry name" value="FAH"/>
    <property type="match status" value="1"/>
</dbReference>
<dbReference type="PANTHER" id="PTHR42796:SF4">
    <property type="entry name" value="FUMARYLACETOACETATE HYDROLASE DOMAIN-CONTAINING PROTEIN 2A"/>
    <property type="match status" value="1"/>
</dbReference>
<dbReference type="AlphaFoldDB" id="A0A0R2A490"/>
<keyword evidence="5" id="KW-1185">Reference proteome</keyword>
<comment type="similarity">
    <text evidence="1">Belongs to the FAH family.</text>
</comment>
<proteinExistence type="inferred from homology"/>
<dbReference type="Proteomes" id="UP000051733">
    <property type="component" value="Unassembled WGS sequence"/>
</dbReference>
<accession>A0A0R2A490</accession>
<evidence type="ECO:0000256" key="1">
    <source>
        <dbReference type="ARBA" id="ARBA00010211"/>
    </source>
</evidence>
<reference evidence="4 5" key="1">
    <citation type="journal article" date="2015" name="Genome Announc.">
        <title>Expanding the biotechnology potential of lactobacilli through comparative genomics of 213 strains and associated genera.</title>
        <authorList>
            <person name="Sun Z."/>
            <person name="Harris H.M."/>
            <person name="McCann A."/>
            <person name="Guo C."/>
            <person name="Argimon S."/>
            <person name="Zhang W."/>
            <person name="Yang X."/>
            <person name="Jeffery I.B."/>
            <person name="Cooney J.C."/>
            <person name="Kagawa T.F."/>
            <person name="Liu W."/>
            <person name="Song Y."/>
            <person name="Salvetti E."/>
            <person name="Wrobel A."/>
            <person name="Rasinkangas P."/>
            <person name="Parkhill J."/>
            <person name="Rea M.C."/>
            <person name="O'Sullivan O."/>
            <person name="Ritari J."/>
            <person name="Douillard F.P."/>
            <person name="Paul Ross R."/>
            <person name="Yang R."/>
            <person name="Briner A.E."/>
            <person name="Felis G.E."/>
            <person name="de Vos W.M."/>
            <person name="Barrangou R."/>
            <person name="Klaenhammer T.R."/>
            <person name="Caufield P.W."/>
            <person name="Cui Y."/>
            <person name="Zhang H."/>
            <person name="O'Toole P.W."/>
        </authorList>
    </citation>
    <scope>NUCLEOTIDE SEQUENCE [LARGE SCALE GENOMIC DNA]</scope>
    <source>
        <strain evidence="4 5">DSM 20634</strain>
    </source>
</reference>
<dbReference type="EMBL" id="AYYY01000007">
    <property type="protein sequence ID" value="KRM62270.1"/>
    <property type="molecule type" value="Genomic_DNA"/>
</dbReference>
<protein>
    <submittedName>
        <fullName evidence="4">2-hydroxyhepta-2,4-diene-1,7-dioate isomerase</fullName>
    </submittedName>
</protein>
<dbReference type="PATRIC" id="fig|1423813.3.peg.58"/>
<gene>
    <name evidence="4" type="ORF">FC26_GL000056</name>
</gene>
<feature type="domain" description="Fumarylacetoacetase-like C-terminal" evidence="3">
    <location>
        <begin position="62"/>
        <end position="265"/>
    </location>
</feature>
<dbReference type="InterPro" id="IPR011234">
    <property type="entry name" value="Fumarylacetoacetase-like_C"/>
</dbReference>
<sequence>MKIGRKQGSPFLILDADHGRPILNCNSVVAAALMSEPELKLGPIETFQMATLQQPIKQPHQILAVGMNYLDHSKEIHLALPQTPSTFTKFSSSLTGPTTTIRRHGPRTDWETELVVVVGKAGRNISTADAADHIAGYMVGEDLSDRDVQFANSPAQFSLGKSFEHYSPIGPYLTTPDEIDDLGYQEIRTLVNDREVQRAQLKQMIFDPAALIHYFSSIIKLQAGDLIFTGTPSGTGVGREPEQYLKDGDHLRAEITNLGRLDIDVIA</sequence>
<evidence type="ECO:0000313" key="4">
    <source>
        <dbReference type="EMBL" id="KRM62270.1"/>
    </source>
</evidence>
<name>A0A0R2A490_9LACO</name>